<dbReference type="EMBL" id="JAQQWN010000009">
    <property type="protein sequence ID" value="KAK8066725.1"/>
    <property type="molecule type" value="Genomic_DNA"/>
</dbReference>
<reference evidence="1 2" key="1">
    <citation type="submission" date="2023-01" db="EMBL/GenBank/DDBJ databases">
        <title>Analysis of 21 Apiospora genomes using comparative genomics revels a genus with tremendous synthesis potential of carbohydrate active enzymes and secondary metabolites.</title>
        <authorList>
            <person name="Sorensen T."/>
        </authorList>
    </citation>
    <scope>NUCLEOTIDE SEQUENCE [LARGE SCALE GENOMIC DNA]</scope>
    <source>
        <strain evidence="1 2">CBS 114990</strain>
    </source>
</reference>
<evidence type="ECO:0008006" key="3">
    <source>
        <dbReference type="Google" id="ProtNLM"/>
    </source>
</evidence>
<keyword evidence="2" id="KW-1185">Reference proteome</keyword>
<accession>A0ABR1V8X9</accession>
<sequence>MPAGGDQVPTMEVQACVEARSGASNDMVTPASQSSISPLLRIPKELRDEIYGYFLVMDQELVERRSLCITEGWFNLATLQINQQTRDEAWDCMIKNNLWVKVTVASINHSDNPTIGAAGHWCSVISRRPLPQWDPYSPFNTAPKEYSERLASKAAVSLWMGETRGPSDKDPVDDSSTHLTFVFAYHPHSYGVFIQELFDHASEYKGLPISPSPVTQPGSSRFSKLIEPMCIIRDLDNVWFTGLAESPTLKLLEQQMTHVQFRRGPDRDSEVLSGPGPCC</sequence>
<comment type="caution">
    <text evidence="1">The sequence shown here is derived from an EMBL/GenBank/DDBJ whole genome shotgun (WGS) entry which is preliminary data.</text>
</comment>
<dbReference type="GeneID" id="92050846"/>
<proteinExistence type="predicted"/>
<gene>
    <name evidence="1" type="ORF">PG997_013472</name>
</gene>
<name>A0ABR1V8X9_9PEZI</name>
<organism evidence="1 2">
    <name type="scientific">Apiospora hydei</name>
    <dbReference type="NCBI Taxonomy" id="1337664"/>
    <lineage>
        <taxon>Eukaryota</taxon>
        <taxon>Fungi</taxon>
        <taxon>Dikarya</taxon>
        <taxon>Ascomycota</taxon>
        <taxon>Pezizomycotina</taxon>
        <taxon>Sordariomycetes</taxon>
        <taxon>Xylariomycetidae</taxon>
        <taxon>Amphisphaeriales</taxon>
        <taxon>Apiosporaceae</taxon>
        <taxon>Apiospora</taxon>
    </lineage>
</organism>
<evidence type="ECO:0000313" key="2">
    <source>
        <dbReference type="Proteomes" id="UP001433268"/>
    </source>
</evidence>
<protein>
    <recommendedName>
        <fullName evidence="3">F-box domain-containing protein</fullName>
    </recommendedName>
</protein>
<dbReference type="RefSeq" id="XP_066663478.1">
    <property type="nucleotide sequence ID" value="XM_066817786.1"/>
</dbReference>
<evidence type="ECO:0000313" key="1">
    <source>
        <dbReference type="EMBL" id="KAK8066725.1"/>
    </source>
</evidence>
<dbReference type="Proteomes" id="UP001433268">
    <property type="component" value="Unassembled WGS sequence"/>
</dbReference>